<gene>
    <name evidence="1" type="ORF">MNBD_BACTEROID04-2046</name>
</gene>
<dbReference type="EMBL" id="UOER01000599">
    <property type="protein sequence ID" value="VAW26456.1"/>
    <property type="molecule type" value="Genomic_DNA"/>
</dbReference>
<evidence type="ECO:0000313" key="1">
    <source>
        <dbReference type="EMBL" id="VAW26456.1"/>
    </source>
</evidence>
<keyword evidence="1" id="KW-0449">Lipoprotein</keyword>
<proteinExistence type="predicted"/>
<dbReference type="Pfam" id="PF12771">
    <property type="entry name" value="SusD-like_2"/>
    <property type="match status" value="1"/>
</dbReference>
<dbReference type="InterPro" id="IPR041662">
    <property type="entry name" value="SusD-like_2"/>
</dbReference>
<accession>A0A3B0V3B6</accession>
<reference evidence="1" key="1">
    <citation type="submission" date="2018-06" db="EMBL/GenBank/DDBJ databases">
        <authorList>
            <person name="Zhirakovskaya E."/>
        </authorList>
    </citation>
    <scope>NUCLEOTIDE SEQUENCE</scope>
</reference>
<protein>
    <submittedName>
        <fullName evidence="1">Cell surface glycan-binding lipoprotein, utilization system for glycans and polysaccharides (PUL), SusD family</fullName>
    </submittedName>
</protein>
<sequence length="337" mass="37383">MFFCGALFLTSCETTELDLTENPNALTPTQANPDFFMNAIQEDFARFVETFGRRGAELTRIDYMNGRDYTNAYSPTDFNTAWRSAYTGMMQDIKVMNGIATESNLTHHIGMGQVFQAYIMLTLVDFFGDVPYTEALLGSENLNPIADSGESIYAAALGLLDAAIVNFGSEAAADPQYDFFYDGNWSQWIKAANTLKMKAYMATRLVDGSAISNFNAIVSSGNYISNKADDFQFTWGTNEIQPDTRHPRYSGSYTPTGGSDYMSNSLMDYMTGKDDAAYSNPVNFDIRTLFYFYRQVSQTPGIGGAPADEETLECGLYTAPTHYAGYTYCGVPKGWWG</sequence>
<dbReference type="AlphaFoldDB" id="A0A3B0V3B6"/>
<dbReference type="InterPro" id="IPR011990">
    <property type="entry name" value="TPR-like_helical_dom_sf"/>
</dbReference>
<dbReference type="Gene3D" id="1.25.40.390">
    <property type="match status" value="1"/>
</dbReference>
<organism evidence="1">
    <name type="scientific">hydrothermal vent metagenome</name>
    <dbReference type="NCBI Taxonomy" id="652676"/>
    <lineage>
        <taxon>unclassified sequences</taxon>
        <taxon>metagenomes</taxon>
        <taxon>ecological metagenomes</taxon>
    </lineage>
</organism>
<dbReference type="SUPFAM" id="SSF48452">
    <property type="entry name" value="TPR-like"/>
    <property type="match status" value="1"/>
</dbReference>
<name>A0A3B0V3B6_9ZZZZ</name>
<feature type="non-terminal residue" evidence="1">
    <location>
        <position position="337"/>
    </location>
</feature>